<protein>
    <submittedName>
        <fullName evidence="2">Type II secretory pathway predicted ATPase ExeA</fullName>
    </submittedName>
</protein>
<evidence type="ECO:0000313" key="2">
    <source>
        <dbReference type="EMBL" id="RCX10714.1"/>
    </source>
</evidence>
<dbReference type="SUPFAM" id="SSF52540">
    <property type="entry name" value="P-loop containing nucleoside triphosphate hydrolases"/>
    <property type="match status" value="1"/>
</dbReference>
<dbReference type="PANTHER" id="PTHR35894:SF1">
    <property type="entry name" value="PHOSPHORIBULOKINASE _ URIDINE KINASE FAMILY"/>
    <property type="match status" value="1"/>
</dbReference>
<dbReference type="Gene3D" id="3.40.50.300">
    <property type="entry name" value="P-loop containing nucleotide triphosphate hydrolases"/>
    <property type="match status" value="1"/>
</dbReference>
<evidence type="ECO:0000313" key="3">
    <source>
        <dbReference type="Proteomes" id="UP000252174"/>
    </source>
</evidence>
<dbReference type="GO" id="GO:0016887">
    <property type="term" value="F:ATP hydrolysis activity"/>
    <property type="evidence" value="ECO:0007669"/>
    <property type="project" value="InterPro"/>
</dbReference>
<dbReference type="InterPro" id="IPR027417">
    <property type="entry name" value="P-loop_NTPase"/>
</dbReference>
<dbReference type="SMART" id="SM00382">
    <property type="entry name" value="AAA"/>
    <property type="match status" value="1"/>
</dbReference>
<evidence type="ECO:0000259" key="1">
    <source>
        <dbReference type="SMART" id="SM00382"/>
    </source>
</evidence>
<feature type="domain" description="AAA+ ATPase" evidence="1">
    <location>
        <begin position="52"/>
        <end position="217"/>
    </location>
</feature>
<dbReference type="Pfam" id="PF13401">
    <property type="entry name" value="AAA_22"/>
    <property type="match status" value="1"/>
</dbReference>
<dbReference type="EMBL" id="QPJU01000002">
    <property type="protein sequence ID" value="RCX10714.1"/>
    <property type="molecule type" value="Genomic_DNA"/>
</dbReference>
<dbReference type="InterPro" id="IPR003593">
    <property type="entry name" value="AAA+_ATPase"/>
</dbReference>
<dbReference type="AlphaFoldDB" id="A0A369ATC0"/>
<name>A0A369ATC0_9BURK</name>
<dbReference type="Proteomes" id="UP000252174">
    <property type="component" value="Unassembled WGS sequence"/>
</dbReference>
<keyword evidence="3" id="KW-1185">Reference proteome</keyword>
<dbReference type="PANTHER" id="PTHR35894">
    <property type="entry name" value="GENERAL SECRETION PATHWAY PROTEIN A-RELATED"/>
    <property type="match status" value="1"/>
</dbReference>
<sequence length="302" mass="33306">MLLRNESLSPAAKRHFGLARNPFVDDIQAREDVFVTQHGRYVRAALLDAATNNGFVAIVGESGSGKTTLREELEERIREEARPIILIKPYVLGMEPSEARGKPMRVGQIAESIVHALAPNVQLKSSPEGRYRQVHELLKSSRSAGYTHLVLIEEAHRMPLPTLKHLKNFMELKDGLRRLLGVALIGQPELRTLLSEQNPEVREIVQRCELIAMEPLDNDLEGYLTHKLERAGARVADLFEADAMDAIRARLIATPRGARTGHASAAVSVCYPLVVNNLVCRALNAAALVGYPKIDAHVIAGC</sequence>
<dbReference type="InterPro" id="IPR049945">
    <property type="entry name" value="AAA_22"/>
</dbReference>
<reference evidence="2 3" key="1">
    <citation type="submission" date="2018-07" db="EMBL/GenBank/DDBJ databases">
        <title>Genomic Encyclopedia of Type Strains, Phase IV (KMG-IV): sequencing the most valuable type-strain genomes for metagenomic binning, comparative biology and taxonomic classification.</title>
        <authorList>
            <person name="Goeker M."/>
        </authorList>
    </citation>
    <scope>NUCLEOTIDE SEQUENCE [LARGE SCALE GENOMIC DNA]</scope>
    <source>
        <strain evidence="2 3">DSM 100911</strain>
    </source>
</reference>
<organism evidence="2 3">
    <name type="scientific">Extensimonas vulgaris</name>
    <dbReference type="NCBI Taxonomy" id="1031594"/>
    <lineage>
        <taxon>Bacteria</taxon>
        <taxon>Pseudomonadati</taxon>
        <taxon>Pseudomonadota</taxon>
        <taxon>Betaproteobacteria</taxon>
        <taxon>Burkholderiales</taxon>
        <taxon>Comamonadaceae</taxon>
        <taxon>Extensimonas</taxon>
    </lineage>
</organism>
<accession>A0A369ATC0</accession>
<dbReference type="RefSeq" id="WP_114482312.1">
    <property type="nucleotide sequence ID" value="NZ_QPJU01000002.1"/>
</dbReference>
<dbReference type="InterPro" id="IPR052026">
    <property type="entry name" value="ExeA_AAA_ATPase_DNA-bind"/>
</dbReference>
<gene>
    <name evidence="2" type="ORF">DFR45_102115</name>
</gene>
<dbReference type="OrthoDB" id="9783370at2"/>
<comment type="caution">
    <text evidence="2">The sequence shown here is derived from an EMBL/GenBank/DDBJ whole genome shotgun (WGS) entry which is preliminary data.</text>
</comment>
<proteinExistence type="predicted"/>